<gene>
    <name evidence="3" type="ORF">AWC02_13255</name>
</gene>
<dbReference type="InterPro" id="IPR055583">
    <property type="entry name" value="DUF7159"/>
</dbReference>
<name>A0A1X1TLV4_9MYCO</name>
<evidence type="ECO:0000259" key="2">
    <source>
        <dbReference type="Pfam" id="PF23717"/>
    </source>
</evidence>
<dbReference type="RefSeq" id="WP_085129195.1">
    <property type="nucleotide sequence ID" value="NZ_LQOT01000042.1"/>
</dbReference>
<keyword evidence="1" id="KW-0472">Membrane</keyword>
<comment type="caution">
    <text evidence="3">The sequence shown here is derived from an EMBL/GenBank/DDBJ whole genome shotgun (WGS) entry which is preliminary data.</text>
</comment>
<evidence type="ECO:0000256" key="1">
    <source>
        <dbReference type="SAM" id="Phobius"/>
    </source>
</evidence>
<sequence length="355" mass="35820">MDTVLGLAVTPSTIGWVTAAGSHRPGIGEEVWVDGGDAGPDPVDLAAQASAVAARVRTMLAARGDRLRGVAVTWSDEAAVAAALLLESLADAGCDHVVPVRYGLAAASLAGDLEAAAVCVVEPGLATLVLPARPGAPDPVVDSHAVTDFDQVAGWLGERLASDGQRPETLMVAGSVRGMDRLGRRLESHLGMPVFVQGGAIQALARGAAQALAPHTELASTPLGAPAAGVTAGSLRGRRPRSLSYAAALLMLAVGTVTLVASLAAALSLQLGPDRSAPDLPAPQRATVARVIVPAPAPAAIPALPPPPAAPVETEDAEFGSLWDASEIGPDLSEPGGVPTLLERVRDHVFGPSGR</sequence>
<evidence type="ECO:0000313" key="4">
    <source>
        <dbReference type="Proteomes" id="UP000193465"/>
    </source>
</evidence>
<feature type="domain" description="DUF7159" evidence="2">
    <location>
        <begin position="2"/>
        <end position="221"/>
    </location>
</feature>
<accession>A0A1X1TLV4</accession>
<dbReference type="Pfam" id="PF23717">
    <property type="entry name" value="DUF7159"/>
    <property type="match status" value="1"/>
</dbReference>
<dbReference type="STRING" id="188915.AWC02_13255"/>
<reference evidence="3 4" key="1">
    <citation type="submission" date="2016-01" db="EMBL/GenBank/DDBJ databases">
        <title>The new phylogeny of the genus Mycobacterium.</title>
        <authorList>
            <person name="Tarcisio F."/>
            <person name="Conor M."/>
            <person name="Antonella G."/>
            <person name="Elisabetta G."/>
            <person name="Giulia F.S."/>
            <person name="Sara T."/>
            <person name="Anna F."/>
            <person name="Clotilde B."/>
            <person name="Roberto B."/>
            <person name="Veronica D.S."/>
            <person name="Fabio R."/>
            <person name="Monica P."/>
            <person name="Olivier J."/>
            <person name="Enrico T."/>
            <person name="Nicola S."/>
        </authorList>
    </citation>
    <scope>NUCLEOTIDE SEQUENCE [LARGE SCALE GENOMIC DNA]</scope>
    <source>
        <strain evidence="3 4">ATCC 27353</strain>
    </source>
</reference>
<dbReference type="Proteomes" id="UP000193465">
    <property type="component" value="Unassembled WGS sequence"/>
</dbReference>
<protein>
    <recommendedName>
        <fullName evidence="2">DUF7159 domain-containing protein</fullName>
    </recommendedName>
</protein>
<feature type="transmembrane region" description="Helical" evidence="1">
    <location>
        <begin position="245"/>
        <end position="269"/>
    </location>
</feature>
<keyword evidence="1" id="KW-1133">Transmembrane helix</keyword>
<proteinExistence type="predicted"/>
<dbReference type="EMBL" id="LQOT01000042">
    <property type="protein sequence ID" value="ORV45530.1"/>
    <property type="molecule type" value="Genomic_DNA"/>
</dbReference>
<keyword evidence="1" id="KW-0812">Transmembrane</keyword>
<dbReference type="AlphaFoldDB" id="A0A1X1TLV4"/>
<keyword evidence="4" id="KW-1185">Reference proteome</keyword>
<organism evidence="3 4">
    <name type="scientific">Mycolicibacter engbaekii</name>
    <dbReference type="NCBI Taxonomy" id="188915"/>
    <lineage>
        <taxon>Bacteria</taxon>
        <taxon>Bacillati</taxon>
        <taxon>Actinomycetota</taxon>
        <taxon>Actinomycetes</taxon>
        <taxon>Mycobacteriales</taxon>
        <taxon>Mycobacteriaceae</taxon>
        <taxon>Mycolicibacter</taxon>
    </lineage>
</organism>
<evidence type="ECO:0000313" key="3">
    <source>
        <dbReference type="EMBL" id="ORV45530.1"/>
    </source>
</evidence>